<keyword evidence="2" id="KW-0560">Oxidoreductase</keyword>
<dbReference type="PANTHER" id="PTHR21089">
    <property type="entry name" value="SHIKIMATE DEHYDROGENASE"/>
    <property type="match status" value="1"/>
</dbReference>
<dbReference type="Gene3D" id="3.40.50.720">
    <property type="entry name" value="NAD(P)-binding Rossmann-like Domain"/>
    <property type="match status" value="1"/>
</dbReference>
<dbReference type="InterPro" id="IPR013708">
    <property type="entry name" value="Shikimate_DH-bd_N"/>
</dbReference>
<dbReference type="EMBL" id="JAQIOY010000008">
    <property type="protein sequence ID" value="MDA7426223.1"/>
    <property type="molecule type" value="Genomic_DNA"/>
</dbReference>
<dbReference type="SUPFAM" id="SSF51735">
    <property type="entry name" value="NAD(P)-binding Rossmann-fold domains"/>
    <property type="match status" value="1"/>
</dbReference>
<comment type="pathway">
    <text evidence="1">Metabolic intermediate biosynthesis; chorismate biosynthesis; chorismate from D-erythrose 4-phosphate and phosphoenolpyruvate: step 4/7.</text>
</comment>
<dbReference type="PANTHER" id="PTHR21089:SF1">
    <property type="entry name" value="BIFUNCTIONAL 3-DEHYDROQUINATE DEHYDRATASE_SHIKIMATE DEHYDROGENASE, CHLOROPLASTIC"/>
    <property type="match status" value="1"/>
</dbReference>
<keyword evidence="6" id="KW-1185">Reference proteome</keyword>
<organism evidence="5 6">
    <name type="scientific">Thalassococcus lentus</name>
    <dbReference type="NCBI Taxonomy" id="1210524"/>
    <lineage>
        <taxon>Bacteria</taxon>
        <taxon>Pseudomonadati</taxon>
        <taxon>Pseudomonadota</taxon>
        <taxon>Alphaproteobacteria</taxon>
        <taxon>Rhodobacterales</taxon>
        <taxon>Roseobacteraceae</taxon>
        <taxon>Thalassococcus</taxon>
    </lineage>
</organism>
<feature type="domain" description="Shikimate dehydrogenase substrate binding N-terminal" evidence="4">
    <location>
        <begin position="13"/>
        <end position="97"/>
    </location>
</feature>
<dbReference type="Pfam" id="PF08501">
    <property type="entry name" value="Shikimate_dh_N"/>
    <property type="match status" value="1"/>
</dbReference>
<proteinExistence type="predicted"/>
<protein>
    <submittedName>
        <fullName evidence="5">Shikimate dehydrogenase</fullName>
    </submittedName>
</protein>
<keyword evidence="3" id="KW-0028">Amino-acid biosynthesis</keyword>
<dbReference type="Gene3D" id="3.40.50.10860">
    <property type="entry name" value="Leucine Dehydrogenase, chain A, domain 1"/>
    <property type="match status" value="1"/>
</dbReference>
<sequence length="285" mass="30690">MQDTRPTDLKLGLIGDKIATSKAPLLHRLAGQHAGITVQYDRLVPPDMDLSFQGVLEHARTSGYRGVNVTYPYKERAAALVHVPDPAVAQMGAVNTIVFSPSGPVGYNTDYSGFVQAFEHIRDIREPGTVCLIGTGGVGKAVAFALVTLGANSIRCVDADIAKARLLATSLKALNKRVKVEVFDHAEHAAKGADGLINCTPLGMEGDPRSPLERTAMSAADWAFDAVYTPVKTPFLTNAQAENLKTISGLELFFGQGFDAWHLFSGRMPDREKLRADVLVQSPSF</sequence>
<reference evidence="5 6" key="1">
    <citation type="submission" date="2023-01" db="EMBL/GenBank/DDBJ databases">
        <title>Thalassococcus onchidii sp. nov., isolated from a marine invertebrate from the South China Sea.</title>
        <authorList>
            <person name="Xu S."/>
            <person name="Liu Z."/>
            <person name="Xu Y."/>
        </authorList>
    </citation>
    <scope>NUCLEOTIDE SEQUENCE [LARGE SCALE GENOMIC DNA]</scope>
    <source>
        <strain evidence="5 6">KCTC 32084</strain>
    </source>
</reference>
<evidence type="ECO:0000256" key="3">
    <source>
        <dbReference type="ARBA" id="ARBA00023141"/>
    </source>
</evidence>
<evidence type="ECO:0000256" key="2">
    <source>
        <dbReference type="ARBA" id="ARBA00023002"/>
    </source>
</evidence>
<evidence type="ECO:0000259" key="4">
    <source>
        <dbReference type="Pfam" id="PF08501"/>
    </source>
</evidence>
<dbReference type="Proteomes" id="UP001210720">
    <property type="component" value="Unassembled WGS sequence"/>
</dbReference>
<accession>A0ABT4XWP3</accession>
<name>A0ABT4XWP3_9RHOB</name>
<dbReference type="RefSeq" id="WP_271433582.1">
    <property type="nucleotide sequence ID" value="NZ_JAQIOY010000008.1"/>
</dbReference>
<keyword evidence="3" id="KW-0057">Aromatic amino acid biosynthesis</keyword>
<gene>
    <name evidence="5" type="ORF">PFY00_15915</name>
</gene>
<evidence type="ECO:0000313" key="5">
    <source>
        <dbReference type="EMBL" id="MDA7426223.1"/>
    </source>
</evidence>
<dbReference type="InterPro" id="IPR036291">
    <property type="entry name" value="NAD(P)-bd_dom_sf"/>
</dbReference>
<dbReference type="CDD" id="cd01065">
    <property type="entry name" value="NAD_bind_Shikimate_DH"/>
    <property type="match status" value="1"/>
</dbReference>
<dbReference type="InterPro" id="IPR046346">
    <property type="entry name" value="Aminoacid_DH-like_N_sf"/>
</dbReference>
<dbReference type="SUPFAM" id="SSF53223">
    <property type="entry name" value="Aminoacid dehydrogenase-like, N-terminal domain"/>
    <property type="match status" value="1"/>
</dbReference>
<evidence type="ECO:0000313" key="6">
    <source>
        <dbReference type="Proteomes" id="UP001210720"/>
    </source>
</evidence>
<evidence type="ECO:0000256" key="1">
    <source>
        <dbReference type="ARBA" id="ARBA00004871"/>
    </source>
</evidence>
<dbReference type="InterPro" id="IPR022893">
    <property type="entry name" value="Shikimate_DH_fam"/>
</dbReference>
<comment type="caution">
    <text evidence="5">The sequence shown here is derived from an EMBL/GenBank/DDBJ whole genome shotgun (WGS) entry which is preliminary data.</text>
</comment>